<dbReference type="GO" id="GO:0003676">
    <property type="term" value="F:nucleic acid binding"/>
    <property type="evidence" value="ECO:0007669"/>
    <property type="project" value="InterPro"/>
</dbReference>
<dbReference type="SUPFAM" id="SSF52540">
    <property type="entry name" value="P-loop containing nucleoside triphosphate hydrolases"/>
    <property type="match status" value="1"/>
</dbReference>
<proteinExistence type="predicted"/>
<reference evidence="2" key="1">
    <citation type="submission" date="2014-07" db="EMBL/GenBank/DDBJ databases">
        <authorList>
            <person name="Martin A.A"/>
            <person name="De Silva N."/>
        </authorList>
    </citation>
    <scope>NUCLEOTIDE SEQUENCE</scope>
</reference>
<accession>A0A0K0FPW3</accession>
<sequence length="87" mass="10194">MLPIIDAMLKSELKSGERVPFALIIAPTRELVLRIHEQIRKFCNRSQYGCAKLYKRINIIVTTPERLNEFFFKGYVHPKKTPLCGFR</sequence>
<feature type="domain" description="Helicase ATP-binding" evidence="1">
    <location>
        <begin position="1"/>
        <end position="87"/>
    </location>
</feature>
<evidence type="ECO:0000313" key="2">
    <source>
        <dbReference type="Proteomes" id="UP000035680"/>
    </source>
</evidence>
<dbReference type="AlphaFoldDB" id="A0A0K0FPW3"/>
<dbReference type="WBParaSite" id="SVE_1126000.1">
    <property type="protein sequence ID" value="SVE_1126000.1"/>
    <property type="gene ID" value="SVE_1126000"/>
</dbReference>
<keyword evidence="2" id="KW-1185">Reference proteome</keyword>
<dbReference type="InterPro" id="IPR014001">
    <property type="entry name" value="Helicase_ATP-bd"/>
</dbReference>
<evidence type="ECO:0000313" key="3">
    <source>
        <dbReference type="WBParaSite" id="SVE_1126000.1"/>
    </source>
</evidence>
<dbReference type="InterPro" id="IPR011545">
    <property type="entry name" value="DEAD/DEAH_box_helicase_dom"/>
</dbReference>
<name>A0A0K0FPW3_STRVS</name>
<dbReference type="STRING" id="75913.A0A0K0FPW3"/>
<dbReference type="PROSITE" id="PS51192">
    <property type="entry name" value="HELICASE_ATP_BIND_1"/>
    <property type="match status" value="1"/>
</dbReference>
<dbReference type="Gene3D" id="3.40.50.300">
    <property type="entry name" value="P-loop containing nucleotide triphosphate hydrolases"/>
    <property type="match status" value="1"/>
</dbReference>
<dbReference type="GO" id="GO:0005524">
    <property type="term" value="F:ATP binding"/>
    <property type="evidence" value="ECO:0007669"/>
    <property type="project" value="InterPro"/>
</dbReference>
<reference evidence="3" key="2">
    <citation type="submission" date="2015-08" db="UniProtKB">
        <authorList>
            <consortium name="WormBaseParasite"/>
        </authorList>
    </citation>
    <scope>IDENTIFICATION</scope>
</reference>
<organism evidence="2 3">
    <name type="scientific">Strongyloides venezuelensis</name>
    <name type="common">Threadworm</name>
    <dbReference type="NCBI Taxonomy" id="75913"/>
    <lineage>
        <taxon>Eukaryota</taxon>
        <taxon>Metazoa</taxon>
        <taxon>Ecdysozoa</taxon>
        <taxon>Nematoda</taxon>
        <taxon>Chromadorea</taxon>
        <taxon>Rhabditida</taxon>
        <taxon>Tylenchina</taxon>
        <taxon>Panagrolaimomorpha</taxon>
        <taxon>Strongyloidoidea</taxon>
        <taxon>Strongyloididae</taxon>
        <taxon>Strongyloides</taxon>
    </lineage>
</organism>
<evidence type="ECO:0000259" key="1">
    <source>
        <dbReference type="PROSITE" id="PS51192"/>
    </source>
</evidence>
<dbReference type="InterPro" id="IPR027417">
    <property type="entry name" value="P-loop_NTPase"/>
</dbReference>
<protein>
    <submittedName>
        <fullName evidence="3">Helicase ATP-binding domain-containing protein</fullName>
    </submittedName>
</protein>
<dbReference type="Pfam" id="PF00270">
    <property type="entry name" value="DEAD"/>
    <property type="match status" value="1"/>
</dbReference>
<dbReference type="Proteomes" id="UP000035680">
    <property type="component" value="Unassembled WGS sequence"/>
</dbReference>